<dbReference type="HOGENOM" id="CLU_036110_4_1_1"/>
<dbReference type="InterPro" id="IPR011042">
    <property type="entry name" value="6-blade_b-propeller_TolB-like"/>
</dbReference>
<dbReference type="SUPFAM" id="SSF63829">
    <property type="entry name" value="Calcium-dependent phosphotriesterase"/>
    <property type="match status" value="1"/>
</dbReference>
<reference evidence="5" key="3">
    <citation type="submission" date="2015-02" db="UniProtKB">
        <authorList>
            <consortium name="EnsemblProtists"/>
        </authorList>
    </citation>
    <scope>IDENTIFICATION</scope>
    <source>
        <strain evidence="5">DAOM BR144</strain>
    </source>
</reference>
<feature type="binding site" evidence="3">
    <location>
        <position position="73"/>
    </location>
    <ligand>
        <name>a divalent metal cation</name>
        <dbReference type="ChEBI" id="CHEBI:60240"/>
    </ligand>
</feature>
<dbReference type="PANTHER" id="PTHR10907">
    <property type="entry name" value="REGUCALCIN"/>
    <property type="match status" value="1"/>
</dbReference>
<dbReference type="OMA" id="LWFSDML"/>
<dbReference type="PRINTS" id="PR01790">
    <property type="entry name" value="SMP30FAMILY"/>
</dbReference>
<accession>K3WWR8</accession>
<reference evidence="6" key="1">
    <citation type="journal article" date="2010" name="Genome Biol.">
        <title>Genome sequence of the necrotrophic plant pathogen Pythium ultimum reveals original pathogenicity mechanisms and effector repertoire.</title>
        <authorList>
            <person name="Levesque C.A."/>
            <person name="Brouwer H."/>
            <person name="Cano L."/>
            <person name="Hamilton J.P."/>
            <person name="Holt C."/>
            <person name="Huitema E."/>
            <person name="Raffaele S."/>
            <person name="Robideau G.P."/>
            <person name="Thines M."/>
            <person name="Win J."/>
            <person name="Zerillo M.M."/>
            <person name="Beakes G.W."/>
            <person name="Boore J.L."/>
            <person name="Busam D."/>
            <person name="Dumas B."/>
            <person name="Ferriera S."/>
            <person name="Fuerstenberg S.I."/>
            <person name="Gachon C.M."/>
            <person name="Gaulin E."/>
            <person name="Govers F."/>
            <person name="Grenville-Briggs L."/>
            <person name="Horner N."/>
            <person name="Hostetler J."/>
            <person name="Jiang R.H."/>
            <person name="Johnson J."/>
            <person name="Krajaejun T."/>
            <person name="Lin H."/>
            <person name="Meijer H.J."/>
            <person name="Moore B."/>
            <person name="Morris P."/>
            <person name="Phuntmart V."/>
            <person name="Puiu D."/>
            <person name="Shetty J."/>
            <person name="Stajich J.E."/>
            <person name="Tripathy S."/>
            <person name="Wawra S."/>
            <person name="van West P."/>
            <person name="Whitty B.R."/>
            <person name="Coutinho P.M."/>
            <person name="Henrissat B."/>
            <person name="Martin F."/>
            <person name="Thomas P.D."/>
            <person name="Tyler B.M."/>
            <person name="De Vries R.P."/>
            <person name="Kamoun S."/>
            <person name="Yandell M."/>
            <person name="Tisserat N."/>
            <person name="Buell C.R."/>
        </authorList>
    </citation>
    <scope>NUCLEOTIDE SEQUENCE</scope>
    <source>
        <strain evidence="6">DAOM:BR144</strain>
    </source>
</reference>
<comment type="similarity">
    <text evidence="1">Belongs to the SMP-30/CGR1 family.</text>
</comment>
<feature type="domain" description="SMP-30/Gluconolactonase/LRE-like region" evidence="4">
    <location>
        <begin position="72"/>
        <end position="307"/>
    </location>
</feature>
<dbReference type="GO" id="GO:0005509">
    <property type="term" value="F:calcium ion binding"/>
    <property type="evidence" value="ECO:0007669"/>
    <property type="project" value="TreeGrafter"/>
</dbReference>
<feature type="binding site" evidence="3">
    <location>
        <position position="160"/>
    </location>
    <ligand>
        <name>substrate</name>
    </ligand>
</feature>
<reference evidence="6" key="2">
    <citation type="submission" date="2010-04" db="EMBL/GenBank/DDBJ databases">
        <authorList>
            <person name="Buell R."/>
            <person name="Hamilton J."/>
            <person name="Hostetler J."/>
        </authorList>
    </citation>
    <scope>NUCLEOTIDE SEQUENCE [LARGE SCALE GENOMIC DNA]</scope>
    <source>
        <strain evidence="6">DAOM:BR144</strain>
    </source>
</reference>
<dbReference type="VEuPathDB" id="FungiDB:PYU1_G009398"/>
<organism evidence="5 6">
    <name type="scientific">Globisporangium ultimum (strain ATCC 200006 / CBS 805.95 / DAOM BR144)</name>
    <name type="common">Pythium ultimum</name>
    <dbReference type="NCBI Taxonomy" id="431595"/>
    <lineage>
        <taxon>Eukaryota</taxon>
        <taxon>Sar</taxon>
        <taxon>Stramenopiles</taxon>
        <taxon>Oomycota</taxon>
        <taxon>Peronosporomycetes</taxon>
        <taxon>Pythiales</taxon>
        <taxon>Pythiaceae</taxon>
        <taxon>Globisporangium</taxon>
    </lineage>
</organism>
<name>K3WWR8_GLOUD</name>
<sequence length="371" mass="40718">MTGRNAESAALAPETELFVKAPLPLRMAVLPVGWLWLWFSRRTGLFRKKWKTESQATDGAQAQLCMDGIVYGEGPRFRMQENALYFADMFEQKVLKFDVSKRRGQVVCEMDDLPSGLGWLPDGRMLIASGKKRQLVTFDAKTKAFEVYADISNVTSIQVNDMVVDAAGQAYVGNFGFDHTHPFTCKSTTLVRVDIDRNVTVESTKMMFPNGMVITPDGKTLITAETFSGALTAFDIAKDGSLSNRRVWAKIGVPPDGMCLDAEGCVWVAIPQVGIYKTAGGLLRVREGGEVVDVLGFSCNGIKNSVFACQLGTDADGMHHLYFLEAVTSHEDILLKQTAEKRRKNGVLKSIQVRVGPARSASNANYCGGYC</sequence>
<feature type="binding site" evidence="3">
    <location>
        <position position="178"/>
    </location>
    <ligand>
        <name>substrate</name>
    </ligand>
</feature>
<dbReference type="Gene3D" id="2.120.10.30">
    <property type="entry name" value="TolB, C-terminal domain"/>
    <property type="match status" value="1"/>
</dbReference>
<evidence type="ECO:0000256" key="2">
    <source>
        <dbReference type="PIRSR" id="PIRSR605511-1"/>
    </source>
</evidence>
<dbReference type="GO" id="GO:0004341">
    <property type="term" value="F:gluconolactonase activity"/>
    <property type="evidence" value="ECO:0007669"/>
    <property type="project" value="TreeGrafter"/>
</dbReference>
<dbReference type="STRING" id="431595.K3WWR8"/>
<dbReference type="InterPro" id="IPR013658">
    <property type="entry name" value="SGL"/>
</dbReference>
<dbReference type="Pfam" id="PF08450">
    <property type="entry name" value="SGL"/>
    <property type="match status" value="1"/>
</dbReference>
<feature type="active site" description="Proton donor/acceptor" evidence="2">
    <location>
        <position position="256"/>
    </location>
</feature>
<evidence type="ECO:0000313" key="6">
    <source>
        <dbReference type="Proteomes" id="UP000019132"/>
    </source>
</evidence>
<dbReference type="GO" id="GO:0019853">
    <property type="term" value="P:L-ascorbic acid biosynthetic process"/>
    <property type="evidence" value="ECO:0007669"/>
    <property type="project" value="TreeGrafter"/>
</dbReference>
<evidence type="ECO:0000256" key="3">
    <source>
        <dbReference type="PIRSR" id="PIRSR605511-2"/>
    </source>
</evidence>
<dbReference type="PANTHER" id="PTHR10907:SF47">
    <property type="entry name" value="REGUCALCIN"/>
    <property type="match status" value="1"/>
</dbReference>
<keyword evidence="3" id="KW-0862">Zinc</keyword>
<protein>
    <recommendedName>
        <fullName evidence="4">SMP-30/Gluconolactonase/LRE-like region domain-containing protein</fullName>
    </recommendedName>
</protein>
<dbReference type="InParanoid" id="K3WWR8"/>
<dbReference type="AlphaFoldDB" id="K3WWR8"/>
<proteinExistence type="inferred from homology"/>
<dbReference type="EnsemblProtists" id="PYU1_T009416">
    <property type="protein sequence ID" value="PYU1_T009416"/>
    <property type="gene ID" value="PYU1_G009398"/>
</dbReference>
<evidence type="ECO:0000313" key="5">
    <source>
        <dbReference type="EnsemblProtists" id="PYU1_T009416"/>
    </source>
</evidence>
<dbReference type="Proteomes" id="UP000019132">
    <property type="component" value="Unassembled WGS sequence"/>
</dbReference>
<dbReference type="eggNOG" id="KOG4499">
    <property type="taxonomic scope" value="Eukaryota"/>
</dbReference>
<feature type="binding site" evidence="3">
    <location>
        <position position="256"/>
    </location>
    <ligand>
        <name>a divalent metal cation</name>
        <dbReference type="ChEBI" id="CHEBI:60240"/>
    </ligand>
</feature>
<evidence type="ECO:0000259" key="4">
    <source>
        <dbReference type="Pfam" id="PF08450"/>
    </source>
</evidence>
<evidence type="ECO:0000256" key="1">
    <source>
        <dbReference type="ARBA" id="ARBA00008853"/>
    </source>
</evidence>
<keyword evidence="6" id="KW-1185">Reference proteome</keyword>
<keyword evidence="3" id="KW-0479">Metal-binding</keyword>
<dbReference type="InterPro" id="IPR005511">
    <property type="entry name" value="SMP-30"/>
</dbReference>
<comment type="cofactor">
    <cofactor evidence="3">
        <name>Zn(2+)</name>
        <dbReference type="ChEBI" id="CHEBI:29105"/>
    </cofactor>
    <text evidence="3">Binds 1 divalent metal cation per subunit.</text>
</comment>
<feature type="binding site" evidence="3">
    <location>
        <position position="210"/>
    </location>
    <ligand>
        <name>a divalent metal cation</name>
        <dbReference type="ChEBI" id="CHEBI:60240"/>
    </ligand>
</feature>
<dbReference type="EMBL" id="GL376622">
    <property type="status" value="NOT_ANNOTATED_CDS"/>
    <property type="molecule type" value="Genomic_DNA"/>
</dbReference>